<dbReference type="Gene3D" id="3.10.129.10">
    <property type="entry name" value="Hotdog Thioesterase"/>
    <property type="match status" value="1"/>
</dbReference>
<reference evidence="6" key="2">
    <citation type="journal article" date="2019" name="Int. J. Syst. Evol. Microbiol.">
        <title>The Global Catalogue of Microorganisms (GCM) 10K type strain sequencing project: providing services to taxonomists for standard genome sequencing and annotation.</title>
        <authorList>
            <consortium name="The Broad Institute Genomics Platform"/>
            <consortium name="The Broad Institute Genome Sequencing Center for Infectious Disease"/>
            <person name="Wu L."/>
            <person name="Ma J."/>
        </authorList>
    </citation>
    <scope>NUCLEOTIDE SEQUENCE [LARGE SCALE GENOMIC DNA]</scope>
    <source>
        <strain evidence="6">CGMCC 1.15644</strain>
    </source>
</reference>
<dbReference type="InterPro" id="IPR006684">
    <property type="entry name" value="YbgC/YbaW"/>
</dbReference>
<dbReference type="PIRSF" id="PIRSF003230">
    <property type="entry name" value="YbgC"/>
    <property type="match status" value="1"/>
</dbReference>
<gene>
    <name evidence="4" type="ORF">EV200_109161</name>
    <name evidence="3" type="ORF">GCM10011413_15570</name>
</gene>
<evidence type="ECO:0000313" key="5">
    <source>
        <dbReference type="Proteomes" id="UP000295684"/>
    </source>
</evidence>
<reference evidence="3" key="4">
    <citation type="submission" date="2024-05" db="EMBL/GenBank/DDBJ databases">
        <authorList>
            <person name="Sun Q."/>
            <person name="Zhou Y."/>
        </authorList>
    </citation>
    <scope>NUCLEOTIDE SEQUENCE</scope>
    <source>
        <strain evidence="3">CGMCC 1.15644</strain>
    </source>
</reference>
<dbReference type="GO" id="GO:0047617">
    <property type="term" value="F:fatty acyl-CoA hydrolase activity"/>
    <property type="evidence" value="ECO:0007669"/>
    <property type="project" value="TreeGrafter"/>
</dbReference>
<dbReference type="NCBIfam" id="TIGR00051">
    <property type="entry name" value="YbgC/FadM family acyl-CoA thioesterase"/>
    <property type="match status" value="1"/>
</dbReference>
<dbReference type="InterPro" id="IPR050563">
    <property type="entry name" value="4-hydroxybenzoyl-CoA_TE"/>
</dbReference>
<dbReference type="CDD" id="cd00586">
    <property type="entry name" value="4HBT"/>
    <property type="match status" value="1"/>
</dbReference>
<dbReference type="Proteomes" id="UP000295684">
    <property type="component" value="Unassembled WGS sequence"/>
</dbReference>
<accession>A0A4R2H448</accession>
<evidence type="ECO:0000313" key="3">
    <source>
        <dbReference type="EMBL" id="GGE50227.1"/>
    </source>
</evidence>
<name>A0A4R2H448_9SPHI</name>
<dbReference type="EMBL" id="BMJO01000002">
    <property type="protein sequence ID" value="GGE50227.1"/>
    <property type="molecule type" value="Genomic_DNA"/>
</dbReference>
<sequence length="137" mass="15768">MFVHETKVKVRYAETDQMGIVHHANYALYYEIARTECFEASSGITYESMEAAGVMLPLLELQSKFLKPAFYNQVLTVKCLVKELPTVRLNVEYEIYNEAEQLINIGKTVLVFVDKQTRKPCQPPKNFMDGVKPHFTT</sequence>
<dbReference type="PANTHER" id="PTHR31793">
    <property type="entry name" value="4-HYDROXYBENZOYL-COA THIOESTERASE FAMILY MEMBER"/>
    <property type="match status" value="1"/>
</dbReference>
<evidence type="ECO:0000256" key="2">
    <source>
        <dbReference type="ARBA" id="ARBA00022801"/>
    </source>
</evidence>
<evidence type="ECO:0000313" key="4">
    <source>
        <dbReference type="EMBL" id="TCO19976.1"/>
    </source>
</evidence>
<dbReference type="SUPFAM" id="SSF54637">
    <property type="entry name" value="Thioesterase/thiol ester dehydrase-isomerase"/>
    <property type="match status" value="1"/>
</dbReference>
<reference evidence="4 5" key="3">
    <citation type="submission" date="2019-03" db="EMBL/GenBank/DDBJ databases">
        <title>Genomic Encyclopedia of Type Strains, Phase IV (KMG-IV): sequencing the most valuable type-strain genomes for metagenomic binning, comparative biology and taxonomic classification.</title>
        <authorList>
            <person name="Goeker M."/>
        </authorList>
    </citation>
    <scope>NUCLEOTIDE SEQUENCE [LARGE SCALE GENOMIC DNA]</scope>
    <source>
        <strain evidence="4 5">DSM 103236</strain>
    </source>
</reference>
<dbReference type="Proteomes" id="UP000622648">
    <property type="component" value="Unassembled WGS sequence"/>
</dbReference>
<proteinExistence type="inferred from homology"/>
<dbReference type="Pfam" id="PF13279">
    <property type="entry name" value="4HBT_2"/>
    <property type="match status" value="1"/>
</dbReference>
<evidence type="ECO:0000256" key="1">
    <source>
        <dbReference type="ARBA" id="ARBA00005953"/>
    </source>
</evidence>
<dbReference type="PANTHER" id="PTHR31793:SF27">
    <property type="entry name" value="NOVEL THIOESTERASE SUPERFAMILY DOMAIN AND SAPOSIN A-TYPE DOMAIN CONTAINING PROTEIN (0610012H03RIK)"/>
    <property type="match status" value="1"/>
</dbReference>
<keyword evidence="6" id="KW-1185">Reference proteome</keyword>
<protein>
    <submittedName>
        <fullName evidence="4">Acyl-CoA thioester hydrolase</fullName>
    </submittedName>
    <submittedName>
        <fullName evidence="3">Thioesterase</fullName>
    </submittedName>
</protein>
<evidence type="ECO:0000313" key="6">
    <source>
        <dbReference type="Proteomes" id="UP000622648"/>
    </source>
</evidence>
<comment type="similarity">
    <text evidence="1">Belongs to the 4-hydroxybenzoyl-CoA thioesterase family.</text>
</comment>
<dbReference type="InterPro" id="IPR029069">
    <property type="entry name" value="HotDog_dom_sf"/>
</dbReference>
<dbReference type="OrthoDB" id="9800856at2"/>
<comment type="caution">
    <text evidence="4">The sequence shown here is derived from an EMBL/GenBank/DDBJ whole genome shotgun (WGS) entry which is preliminary data.</text>
</comment>
<reference evidence="3" key="1">
    <citation type="journal article" date="2014" name="Int. J. Syst. Evol. Microbiol.">
        <title>Complete genome of a new Firmicutes species belonging to the dominant human colonic microbiota ('Ruminococcus bicirculans') reveals two chromosomes and a selective capacity to utilize plant glucans.</title>
        <authorList>
            <consortium name="NISC Comparative Sequencing Program"/>
            <person name="Wegmann U."/>
            <person name="Louis P."/>
            <person name="Goesmann A."/>
            <person name="Henrissat B."/>
            <person name="Duncan S.H."/>
            <person name="Flint H.J."/>
        </authorList>
    </citation>
    <scope>NUCLEOTIDE SEQUENCE</scope>
    <source>
        <strain evidence="3">CGMCC 1.15644</strain>
    </source>
</reference>
<dbReference type="EMBL" id="SLWO01000009">
    <property type="protein sequence ID" value="TCO19976.1"/>
    <property type="molecule type" value="Genomic_DNA"/>
</dbReference>
<organism evidence="4 5">
    <name type="scientific">Pedobacter psychrotolerans</name>
    <dbReference type="NCBI Taxonomy" id="1843235"/>
    <lineage>
        <taxon>Bacteria</taxon>
        <taxon>Pseudomonadati</taxon>
        <taxon>Bacteroidota</taxon>
        <taxon>Sphingobacteriia</taxon>
        <taxon>Sphingobacteriales</taxon>
        <taxon>Sphingobacteriaceae</taxon>
        <taxon>Pedobacter</taxon>
    </lineage>
</organism>
<dbReference type="RefSeq" id="WP_132535942.1">
    <property type="nucleotide sequence ID" value="NZ_BMJO01000002.1"/>
</dbReference>
<dbReference type="AlphaFoldDB" id="A0A4R2H448"/>
<keyword evidence="2 4" id="KW-0378">Hydrolase</keyword>